<gene>
    <name evidence="3" type="ORF">OdinLCB4_004625</name>
</gene>
<proteinExistence type="inferred from homology"/>
<dbReference type="InterPro" id="IPR040459">
    <property type="entry name" value="MJ1316"/>
</dbReference>
<accession>A0AAF0D3J4</accession>
<comment type="similarity">
    <text evidence="1">Belongs to the UPF0248 family.</text>
</comment>
<dbReference type="HAMAP" id="MF_01245">
    <property type="entry name" value="UPF0248"/>
    <property type="match status" value="1"/>
</dbReference>
<reference evidence="3" key="1">
    <citation type="journal article" date="2017" name="Nature">
        <title>Asgard archaea illuminate the origin of eukaryotic cellular complexity.</title>
        <authorList>
            <person name="Zaremba-Niedzwiedzka K."/>
            <person name="Caceres E.F."/>
            <person name="Saw J.H."/>
            <person name="Backstrom D."/>
            <person name="Juzokaite L."/>
            <person name="Vancaester E."/>
            <person name="Seitz K.W."/>
            <person name="Anantharaman K."/>
            <person name="Starnawski P."/>
            <person name="Kjeldsen K.U."/>
            <person name="Scott M.B."/>
            <person name="Nunoura T."/>
            <person name="Banfield J.F."/>
            <person name="Schramm A."/>
            <person name="Baker B.J."/>
            <person name="Spang A."/>
            <person name="Ettema T.J.G."/>
        </authorList>
    </citation>
    <scope>NUCLEOTIDE SEQUENCE</scope>
    <source>
        <strain evidence="3">LCB_4</strain>
    </source>
</reference>
<reference evidence="3" key="2">
    <citation type="journal article" date="2022" name="Nat. Microbiol.">
        <title>A closed Candidatus Odinarchaeum chromosome exposes Asgard archaeal viruses.</title>
        <authorList>
            <person name="Tamarit D."/>
            <person name="Caceres E.F."/>
            <person name="Krupovic M."/>
            <person name="Nijland R."/>
            <person name="Eme L."/>
            <person name="Robinson N.P."/>
            <person name="Ettema T.J.G."/>
        </authorList>
    </citation>
    <scope>NUCLEOTIDE SEQUENCE</scope>
    <source>
        <strain evidence="3">LCB_4</strain>
    </source>
</reference>
<evidence type="ECO:0000259" key="2">
    <source>
        <dbReference type="Pfam" id="PF04457"/>
    </source>
</evidence>
<protein>
    <recommendedName>
        <fullName evidence="1">UPF0248 protein OdinLCB4_004625</fullName>
    </recommendedName>
</protein>
<feature type="domain" description="MJ1316 RNA cyclic group end recognition" evidence="2">
    <location>
        <begin position="1"/>
        <end position="82"/>
    </location>
</feature>
<evidence type="ECO:0000256" key="1">
    <source>
        <dbReference type="HAMAP-Rule" id="MF_01245"/>
    </source>
</evidence>
<dbReference type="Proteomes" id="UP000186851">
    <property type="component" value="Chromosome"/>
</dbReference>
<name>A0AAF0D3J4_ODILC</name>
<dbReference type="EMBL" id="CP091871">
    <property type="protein sequence ID" value="WEU41070.1"/>
    <property type="molecule type" value="Genomic_DNA"/>
</dbReference>
<dbReference type="Pfam" id="PF04457">
    <property type="entry name" value="MJ1316"/>
    <property type="match status" value="1"/>
</dbReference>
<dbReference type="AlphaFoldDB" id="A0AAF0D3J4"/>
<evidence type="ECO:0000313" key="4">
    <source>
        <dbReference type="Proteomes" id="UP000186851"/>
    </source>
</evidence>
<dbReference type="InterPro" id="IPR007547">
    <property type="entry name" value="UPF0248"/>
</dbReference>
<evidence type="ECO:0000313" key="3">
    <source>
        <dbReference type="EMBL" id="WEU41070.1"/>
    </source>
</evidence>
<sequence length="90" mass="10530">MRLKDLFNKLRWAPQFKNKIFKITYIHRGAPNDVQKITSDRINQICSSYFTYTNSSGEEVVIPYHRIITVIDEGSGEVLWVKRGYKAGYD</sequence>
<dbReference type="KEGG" id="oyw:OdinLCB4_004625"/>
<organism evidence="3 4">
    <name type="scientific">Odinarchaeota yellowstonii (strain LCB_4)</name>
    <dbReference type="NCBI Taxonomy" id="1841599"/>
    <lineage>
        <taxon>Archaea</taxon>
        <taxon>Promethearchaeati</taxon>
        <taxon>Candidatus Odinarchaeota</taxon>
        <taxon>Candidatus Odinarchaeia</taxon>
        <taxon>Candidatus Odinarchaeales</taxon>
        <taxon>Candidatus Odinarchaeaceae</taxon>
        <taxon>Candidatus Odinarchaeum</taxon>
    </lineage>
</organism>